<evidence type="ECO:0000313" key="1">
    <source>
        <dbReference type="EMBL" id="KAJ6412965.1"/>
    </source>
</evidence>
<protein>
    <submittedName>
        <fullName evidence="1">Uncharacterized protein</fullName>
    </submittedName>
</protein>
<name>A0AAD6JZ30_9ROSI</name>
<evidence type="ECO:0000313" key="2">
    <source>
        <dbReference type="Proteomes" id="UP001162972"/>
    </source>
</evidence>
<sequence>MDNRIVIANFGAISLLVNLLRSTDILSWVLQEGRKMQPLLSCSFARIVAGFATWYYKKVLSHH</sequence>
<reference evidence="1 2" key="1">
    <citation type="journal article" date="2023" name="Int. J. Mol. Sci.">
        <title>De Novo Assembly and Annotation of 11 Diverse Shrub Willow (Salix) Genomes Reveals Novel Gene Organization in Sex-Linked Regions.</title>
        <authorList>
            <person name="Hyden B."/>
            <person name="Feng K."/>
            <person name="Yates T.B."/>
            <person name="Jawdy S."/>
            <person name="Cereghino C."/>
            <person name="Smart L.B."/>
            <person name="Muchero W."/>
        </authorList>
    </citation>
    <scope>NUCLEOTIDE SEQUENCE [LARGE SCALE GENOMIC DNA]</scope>
    <source>
        <tissue evidence="1">Shoot tip</tissue>
    </source>
</reference>
<proteinExistence type="predicted"/>
<dbReference type="EMBL" id="JAPFFJ010000013">
    <property type="protein sequence ID" value="KAJ6412965.1"/>
    <property type="molecule type" value="Genomic_DNA"/>
</dbReference>
<keyword evidence="2" id="KW-1185">Reference proteome</keyword>
<comment type="caution">
    <text evidence="1">The sequence shown here is derived from an EMBL/GenBank/DDBJ whole genome shotgun (WGS) entry which is preliminary data.</text>
</comment>
<dbReference type="AlphaFoldDB" id="A0AAD6JZ30"/>
<accession>A0AAD6JZ30</accession>
<organism evidence="1 2">
    <name type="scientific">Salix udensis</name>
    <dbReference type="NCBI Taxonomy" id="889485"/>
    <lineage>
        <taxon>Eukaryota</taxon>
        <taxon>Viridiplantae</taxon>
        <taxon>Streptophyta</taxon>
        <taxon>Embryophyta</taxon>
        <taxon>Tracheophyta</taxon>
        <taxon>Spermatophyta</taxon>
        <taxon>Magnoliopsida</taxon>
        <taxon>eudicotyledons</taxon>
        <taxon>Gunneridae</taxon>
        <taxon>Pentapetalae</taxon>
        <taxon>rosids</taxon>
        <taxon>fabids</taxon>
        <taxon>Malpighiales</taxon>
        <taxon>Salicaceae</taxon>
        <taxon>Saliceae</taxon>
        <taxon>Salix</taxon>
    </lineage>
</organism>
<dbReference type="Proteomes" id="UP001162972">
    <property type="component" value="Chromosome 5"/>
</dbReference>
<gene>
    <name evidence="1" type="ORF">OIU84_005894</name>
</gene>